<dbReference type="GO" id="GO:0003677">
    <property type="term" value="F:DNA binding"/>
    <property type="evidence" value="ECO:0007669"/>
    <property type="project" value="UniProtKB-KW"/>
</dbReference>
<evidence type="ECO:0000313" key="5">
    <source>
        <dbReference type="EMBL" id="RPE09537.1"/>
    </source>
</evidence>
<gene>
    <name evidence="5" type="ORF">EGT74_21345</name>
</gene>
<reference evidence="5 6" key="1">
    <citation type="submission" date="2018-11" db="EMBL/GenBank/DDBJ databases">
        <title>Chitinophaga lutea sp.nov., isolate from arsenic contaminated soil.</title>
        <authorList>
            <person name="Zong Y."/>
        </authorList>
    </citation>
    <scope>NUCLEOTIDE SEQUENCE [LARGE SCALE GENOMIC DNA]</scope>
    <source>
        <strain evidence="5 6">ZY74</strain>
    </source>
</reference>
<keyword evidence="3" id="KW-0804">Transcription</keyword>
<dbReference type="InterPro" id="IPR036388">
    <property type="entry name" value="WH-like_DNA-bd_sf"/>
</dbReference>
<evidence type="ECO:0000259" key="4">
    <source>
        <dbReference type="PROSITE" id="PS50043"/>
    </source>
</evidence>
<dbReference type="GO" id="GO:0006355">
    <property type="term" value="P:regulation of DNA-templated transcription"/>
    <property type="evidence" value="ECO:0007669"/>
    <property type="project" value="InterPro"/>
</dbReference>
<keyword evidence="2" id="KW-0238">DNA-binding</keyword>
<dbReference type="SUPFAM" id="SSF46894">
    <property type="entry name" value="C-terminal effector domain of the bipartite response regulators"/>
    <property type="match status" value="1"/>
</dbReference>
<dbReference type="EMBL" id="RPDH01000002">
    <property type="protein sequence ID" value="RPE09537.1"/>
    <property type="molecule type" value="Genomic_DNA"/>
</dbReference>
<dbReference type="Proteomes" id="UP000278351">
    <property type="component" value="Unassembled WGS sequence"/>
</dbReference>
<protein>
    <submittedName>
        <fullName evidence="5">LuxR family transcriptional regulator</fullName>
    </submittedName>
</protein>
<dbReference type="Gene3D" id="3.30.450.20">
    <property type="entry name" value="PAS domain"/>
    <property type="match status" value="1"/>
</dbReference>
<dbReference type="InterPro" id="IPR016032">
    <property type="entry name" value="Sig_transdc_resp-reg_C-effctor"/>
</dbReference>
<dbReference type="InterPro" id="IPR000792">
    <property type="entry name" value="Tscrpt_reg_LuxR_C"/>
</dbReference>
<evidence type="ECO:0000313" key="6">
    <source>
        <dbReference type="Proteomes" id="UP000278351"/>
    </source>
</evidence>
<dbReference type="PANTHER" id="PTHR44688:SF16">
    <property type="entry name" value="DNA-BINDING TRANSCRIPTIONAL ACTIVATOR DEVR_DOSR"/>
    <property type="match status" value="1"/>
</dbReference>
<dbReference type="OrthoDB" id="965844at2"/>
<evidence type="ECO:0000256" key="2">
    <source>
        <dbReference type="ARBA" id="ARBA00023125"/>
    </source>
</evidence>
<proteinExistence type="predicted"/>
<dbReference type="RefSeq" id="WP_123848531.1">
    <property type="nucleotide sequence ID" value="NZ_RPDH01000002.1"/>
</dbReference>
<accession>A0A3N4PZT7</accession>
<keyword evidence="1" id="KW-0805">Transcription regulation</keyword>
<dbReference type="Gene3D" id="1.10.10.10">
    <property type="entry name" value="Winged helix-like DNA-binding domain superfamily/Winged helix DNA-binding domain"/>
    <property type="match status" value="1"/>
</dbReference>
<organism evidence="5 6">
    <name type="scientific">Chitinophaga lutea</name>
    <dbReference type="NCBI Taxonomy" id="2488634"/>
    <lineage>
        <taxon>Bacteria</taxon>
        <taxon>Pseudomonadati</taxon>
        <taxon>Bacteroidota</taxon>
        <taxon>Chitinophagia</taxon>
        <taxon>Chitinophagales</taxon>
        <taxon>Chitinophagaceae</taxon>
        <taxon>Chitinophaga</taxon>
    </lineage>
</organism>
<evidence type="ECO:0000256" key="1">
    <source>
        <dbReference type="ARBA" id="ARBA00023015"/>
    </source>
</evidence>
<feature type="domain" description="HTH luxR-type" evidence="4">
    <location>
        <begin position="155"/>
        <end position="220"/>
    </location>
</feature>
<dbReference type="AlphaFoldDB" id="A0A3N4PZT7"/>
<dbReference type="SMART" id="SM00421">
    <property type="entry name" value="HTH_LUXR"/>
    <property type="match status" value="1"/>
</dbReference>
<evidence type="ECO:0000256" key="3">
    <source>
        <dbReference type="ARBA" id="ARBA00023163"/>
    </source>
</evidence>
<dbReference type="PRINTS" id="PR00038">
    <property type="entry name" value="HTHLUXR"/>
</dbReference>
<dbReference type="PROSITE" id="PS50043">
    <property type="entry name" value="HTH_LUXR_2"/>
    <property type="match status" value="1"/>
</dbReference>
<dbReference type="PANTHER" id="PTHR44688">
    <property type="entry name" value="DNA-BINDING TRANSCRIPTIONAL ACTIVATOR DEVR_DOSR"/>
    <property type="match status" value="1"/>
</dbReference>
<keyword evidence="6" id="KW-1185">Reference proteome</keyword>
<name>A0A3N4PZT7_9BACT</name>
<sequence>MSSHEQLSRKLEAIRRIGDDLPAVVIIHNMHTQSVEYMSPAGIARLNTTLEELQAMGPEYFSRFFNPQESAEYVPKIMALLQNNRENDFVSFFQQVRASPDHDWNWYLSATTIYLRDEQGAPTHVITFALPIDPHHHITTKVNRLLEENNFLHRHKHVFAGLTGREKEILRLIALGHNSSEMAAILNISGKTVSTHRRNIKHKLNVQSNYDITRFAMAFDLI</sequence>
<comment type="caution">
    <text evidence="5">The sequence shown here is derived from an EMBL/GenBank/DDBJ whole genome shotgun (WGS) entry which is preliminary data.</text>
</comment>
<dbReference type="Pfam" id="PF00196">
    <property type="entry name" value="GerE"/>
    <property type="match status" value="1"/>
</dbReference>
<dbReference type="CDD" id="cd06170">
    <property type="entry name" value="LuxR_C_like"/>
    <property type="match status" value="1"/>
</dbReference>